<dbReference type="AlphaFoldDB" id="A0A1I0D1G5"/>
<organism evidence="1 2">
    <name type="scientific">Thorsellia anophelis DSM 18579</name>
    <dbReference type="NCBI Taxonomy" id="1123402"/>
    <lineage>
        <taxon>Bacteria</taxon>
        <taxon>Pseudomonadati</taxon>
        <taxon>Pseudomonadota</taxon>
        <taxon>Gammaproteobacteria</taxon>
        <taxon>Enterobacterales</taxon>
        <taxon>Thorselliaceae</taxon>
        <taxon>Thorsellia</taxon>
    </lineage>
</organism>
<dbReference type="RefSeq" id="WP_281241270.1">
    <property type="nucleotide sequence ID" value="NZ_FOHV01000013.1"/>
</dbReference>
<gene>
    <name evidence="1" type="ORF">SAMN02583745_01818</name>
</gene>
<evidence type="ECO:0000313" key="1">
    <source>
        <dbReference type="EMBL" id="SET25927.1"/>
    </source>
</evidence>
<name>A0A1I0D1G5_9GAMM</name>
<dbReference type="Proteomes" id="UP000242642">
    <property type="component" value="Unassembled WGS sequence"/>
</dbReference>
<proteinExistence type="predicted"/>
<evidence type="ECO:0000313" key="2">
    <source>
        <dbReference type="Proteomes" id="UP000242642"/>
    </source>
</evidence>
<dbReference type="PROSITE" id="PS51257">
    <property type="entry name" value="PROKAR_LIPOPROTEIN"/>
    <property type="match status" value="1"/>
</dbReference>
<keyword evidence="2" id="KW-1185">Reference proteome</keyword>
<accession>A0A1I0D1G5</accession>
<sequence length="40" mass="4492">MTNKVIVVILVSSLLTACGAINEKSELYEQERLLDLLRSE</sequence>
<reference evidence="2" key="1">
    <citation type="submission" date="2016-10" db="EMBL/GenBank/DDBJ databases">
        <authorList>
            <person name="Varghese N."/>
            <person name="Submissions S."/>
        </authorList>
    </citation>
    <scope>NUCLEOTIDE SEQUENCE [LARGE SCALE GENOMIC DNA]</scope>
    <source>
        <strain evidence="2">DSM 18579</strain>
    </source>
</reference>
<dbReference type="STRING" id="1123402.SAMN02583745_01818"/>
<dbReference type="EMBL" id="FOHV01000013">
    <property type="protein sequence ID" value="SET25927.1"/>
    <property type="molecule type" value="Genomic_DNA"/>
</dbReference>
<protein>
    <submittedName>
        <fullName evidence="1">Uncharacterized protein</fullName>
    </submittedName>
</protein>